<evidence type="ECO:0000313" key="3">
    <source>
        <dbReference type="Proteomes" id="UP000005824"/>
    </source>
</evidence>
<dbReference type="InParanoid" id="B4D1Y3"/>
<keyword evidence="3" id="KW-1185">Reference proteome</keyword>
<dbReference type="EMBL" id="ABVL01000007">
    <property type="protein sequence ID" value="EDY19745.1"/>
    <property type="molecule type" value="Genomic_DNA"/>
</dbReference>
<comment type="caution">
    <text evidence="2">The sequence shown here is derived from an EMBL/GenBank/DDBJ whole genome shotgun (WGS) entry which is preliminary data.</text>
</comment>
<evidence type="ECO:0000259" key="1">
    <source>
        <dbReference type="Pfam" id="PF13524"/>
    </source>
</evidence>
<dbReference type="eggNOG" id="COG0438">
    <property type="taxonomic scope" value="Bacteria"/>
</dbReference>
<evidence type="ECO:0000313" key="2">
    <source>
        <dbReference type="EMBL" id="EDY19745.1"/>
    </source>
</evidence>
<dbReference type="STRING" id="497964.CfE428DRAFT_2921"/>
<organism evidence="2 3">
    <name type="scientific">Chthoniobacter flavus Ellin428</name>
    <dbReference type="NCBI Taxonomy" id="497964"/>
    <lineage>
        <taxon>Bacteria</taxon>
        <taxon>Pseudomonadati</taxon>
        <taxon>Verrucomicrobiota</taxon>
        <taxon>Spartobacteria</taxon>
        <taxon>Chthoniobacterales</taxon>
        <taxon>Chthoniobacteraceae</taxon>
        <taxon>Chthoniobacter</taxon>
    </lineage>
</organism>
<reference evidence="2 3" key="1">
    <citation type="journal article" date="2011" name="J. Bacteriol.">
        <title>Genome sequence of Chthoniobacter flavus Ellin428, an aerobic heterotrophic soil bacterium.</title>
        <authorList>
            <person name="Kant R."/>
            <person name="van Passel M.W."/>
            <person name="Palva A."/>
            <person name="Lucas S."/>
            <person name="Lapidus A."/>
            <person name="Glavina Del Rio T."/>
            <person name="Dalin E."/>
            <person name="Tice H."/>
            <person name="Bruce D."/>
            <person name="Goodwin L."/>
            <person name="Pitluck S."/>
            <person name="Larimer F.W."/>
            <person name="Land M.L."/>
            <person name="Hauser L."/>
            <person name="Sangwan P."/>
            <person name="de Vos W.M."/>
            <person name="Janssen P.H."/>
            <person name="Smidt H."/>
        </authorList>
    </citation>
    <scope>NUCLEOTIDE SEQUENCE [LARGE SCALE GENOMIC DNA]</scope>
    <source>
        <strain evidence="2 3">Ellin428</strain>
    </source>
</reference>
<sequence>MSRKRFIVTGYMARCPIAGVIWQHVHYIVGLQRLGHDVYYIEDSTAHPYHPITYDYVADWSYTAAIMPKLAQQFGFEDRWGYRARYLDDRPTAGLSGQRIDELYREADAILNVCGEQELHEDLLQNRCLIYIESDPGKEQCLIDNDPSAKIRETLSHYHAVFTFGENIGTQRFPVPLHGIPWQPTRQPIVTDFWKAASPSLPGAIFTTIANWNTKGKDIEWRGDKYLWSKALEFLRFMDAPQRAGETFELATNLRDEATRTQLNERGWRLTSPQEISIDHNAYVRYMQDSKGEFTVAKDQYVRLNTGWFSDRTACYLACGRPVITQETDFSSHYGEGKGLLSFRTLDDIAEAVRAVNADYAAHCRAAYEVAAEHFEATKVVGAILERAGL</sequence>
<dbReference type="RefSeq" id="WP_006980246.1">
    <property type="nucleotide sequence ID" value="NZ_ABVL01000007.1"/>
</dbReference>
<protein>
    <recommendedName>
        <fullName evidence="1">Spore protein YkvP/CgeB glycosyl transferase-like domain-containing protein</fullName>
    </recommendedName>
</protein>
<accession>B4D1Y3</accession>
<dbReference type="InterPro" id="IPR055259">
    <property type="entry name" value="YkvP/CgeB_Glyco_trans-like"/>
</dbReference>
<feature type="domain" description="Spore protein YkvP/CgeB glycosyl transferase-like" evidence="1">
    <location>
        <begin position="277"/>
        <end position="372"/>
    </location>
</feature>
<gene>
    <name evidence="2" type="ORF">CfE428DRAFT_2921</name>
</gene>
<dbReference type="Proteomes" id="UP000005824">
    <property type="component" value="Unassembled WGS sequence"/>
</dbReference>
<dbReference type="Pfam" id="PF13524">
    <property type="entry name" value="Glyco_trans_1_2"/>
    <property type="match status" value="1"/>
</dbReference>
<name>B4D1Y3_9BACT</name>
<proteinExistence type="predicted"/>
<dbReference type="AlphaFoldDB" id="B4D1Y3"/>